<dbReference type="EMBL" id="HQ641347">
    <property type="protein sequence ID" value="ADX88035.1"/>
    <property type="molecule type" value="Genomic_DNA"/>
</dbReference>
<protein>
    <submittedName>
        <fullName evidence="1">Uncharacterized protein ORF217</fullName>
    </submittedName>
</protein>
<dbReference type="RefSeq" id="YP_004251160.1">
    <property type="nucleotide sequence ID" value="NC_015157.1"/>
</dbReference>
<keyword evidence="2" id="KW-1185">Reference proteome</keyword>
<dbReference type="KEGG" id="vg:10228698"/>
<evidence type="ECO:0000313" key="2">
    <source>
        <dbReference type="Proteomes" id="UP000007502"/>
    </source>
</evidence>
<dbReference type="Proteomes" id="UP000007502">
    <property type="component" value="Segment"/>
</dbReference>
<reference evidence="1 2" key="1">
    <citation type="journal article" date="2011" name="MBio">
        <title>Evidence of a dominant lineage of Vibrio cholerae-specific lytic bacteriophages shed by cholera patients over a 10-year period in Dhaka, Bangladesh.</title>
        <authorList>
            <person name="Seed K.D."/>
            <person name="Bodi K.L."/>
            <person name="Kropinski A.M."/>
            <person name="Ackermann H.W."/>
            <person name="Calderwood S.B."/>
            <person name="Qadri F."/>
            <person name="Camilli A."/>
        </authorList>
    </citation>
    <scope>NUCLEOTIDE SEQUENCE [LARGE SCALE GENOMIC DNA]</scope>
</reference>
<accession>F1D1P1</accession>
<sequence length="77" mass="8986">MNKVDVGSYEFDILVQCINKRPEEYAEKILQLEAKVEEMKLLESRFDHVISIIDEIYNSGDYSSRTESMLQKILLEG</sequence>
<gene>
    <name evidence="1" type="primary">ORF217</name>
</gene>
<proteinExistence type="predicted"/>
<evidence type="ECO:0000313" key="1">
    <source>
        <dbReference type="EMBL" id="ADX88035.1"/>
    </source>
</evidence>
<organism evidence="1 2">
    <name type="scientific">Vibrio phage ICP1</name>
    <dbReference type="NCBI Taxonomy" id="979525"/>
    <lineage>
        <taxon>Viruses</taxon>
        <taxon>Duplodnaviria</taxon>
        <taxon>Heunggongvirae</taxon>
        <taxon>Uroviricota</taxon>
        <taxon>Caudoviricetes</taxon>
        <taxon>Mohonavirus</taxon>
        <taxon>Mohonavirus ICP1</taxon>
    </lineage>
</organism>
<name>F1D1P1_9CAUD</name>
<dbReference type="GeneID" id="10228698"/>